<sequence length="1301" mass="145338">MSQIQRLVRLKRQNAALKIVISVGGWSFQNPGRWSQDRFKNMMKTQQTRAKYIQNVMQFMRANEIDGWDLDWEYPTSEERAGTPEDLETYLAFAREIREAFNGAGQGWTYSIAAPAGFWYLQGFKIGEMSQYLDYIVYMTYDLHGNWDANIKYPGAPGAAVFAHNNLTEISDSIKMIKKAGVDSNKILLGIGFYGRSFKLVDPSCTDAGCPFVEPGPVDTSIDNYRITATPGICTGGPNGEGGGTLAYFEIDWKRRSASKVKEWFDEKAGTTILVYDKNEWVAYEDVQSLKQKLYFAKEQCLGGTIVWAVDQDDAKTTLASTISGVGARPAVDMAVLDGLIAEMEGWETMPDDFMERLKNIVIPNIKDRQLPPKPALQLILNGQAWMLKRLVQVMEARISRAQLKERKPGSDKDLMSFLVSEEGTRFFSCGHRACPRAEFSFMNQIEVTFNFYDDNNKAAWEVAVRDKFNINPSDLEYVTVEYPGQIWYAGCQPCTRGFEWKGVPRLKAQTSMNYYSGTAAELYQLYTRDATNEALKQAMIKEANRYFDCRGPCPQNWDSRTSFTWTLSDSNGFASYMQEKYGATPNDYEFTRTIDLTVSGQQCLQGACPNLYTGKWSGFPQMKSHWPTNPQPDMLSFIAESKQLADAMLILSTDHGNLEAVGDETATIAEAVEGLVFQLFTANDIIGSMKGYEETMEKIASAELAKQKAAESLLSTFLSIGLGILLGFLIPGVGAFLAAGARVLTTLRLAVASSRVGAQILQRMGPIMNNIRTWGQNVGNTMTRMGRDVFQKLPNFLQNGIRRVKPHIDDMMKTIRCVAEEVAEELLFSLVLPDFGNLVDDSSTLTRRDFMLDPSWSNFTQPQIVTLRPTPTKPRPIPQLRPRGPADNLRKRKPTTTIQPTTKKAKPASTSPAPQPTNADGKTCFFYASDRSHLTKSTYKHGCAANPGYFYHRLTGTGSTVPARPKGGTPYNVYKNSLKSVDPPTKGPFENIDKYDERSQDALELEYKKYKTNRLETFQCDHTWELGEARSVFGIEAFAVGGAEESKKKVDFDELCKRLQTCDAKLTDQVRNVLNGIGLQDAADTYKNYNMHFIRTSMNQIKKIFLGRVWHNLVKFNDGDLGLPDITSWKMEEIWYTLQYLESAQYVATRTKTYLAVVAVLKASAKSMASNAACGDLPSMIEGMADRIPLVAEWTLAQARLAMRAVLKAGGLDDKDINGKGSTTNTDDNKKTKNGGSFDETKKFKPGDFSQFPELGPSGSNICKRQTGSCSRAVFSTPQPTADARNAPNRDNVRKNVDSC</sequence>
<feature type="region of interest" description="Disordered" evidence="2">
    <location>
        <begin position="1215"/>
        <end position="1301"/>
    </location>
</feature>
<dbReference type="PROSITE" id="PS51910">
    <property type="entry name" value="GH18_2"/>
    <property type="match status" value="1"/>
</dbReference>
<dbReference type="GO" id="GO:0008061">
    <property type="term" value="F:chitin binding"/>
    <property type="evidence" value="ECO:0007669"/>
    <property type="project" value="InterPro"/>
</dbReference>
<feature type="compositionally biased region" description="Basic and acidic residues" evidence="2">
    <location>
        <begin position="1292"/>
        <end position="1301"/>
    </location>
</feature>
<protein>
    <recommendedName>
        <fullName evidence="3">GH18 domain-containing protein</fullName>
    </recommendedName>
</protein>
<dbReference type="Proteomes" id="UP001212841">
    <property type="component" value="Unassembled WGS sequence"/>
</dbReference>
<dbReference type="SUPFAM" id="SSF51445">
    <property type="entry name" value="(Trans)glycosidases"/>
    <property type="match status" value="1"/>
</dbReference>
<keyword evidence="1" id="KW-0147">Chitin-binding</keyword>
<dbReference type="InterPro" id="IPR017853">
    <property type="entry name" value="GH"/>
</dbReference>
<dbReference type="InterPro" id="IPR011583">
    <property type="entry name" value="Chitinase_II/V-like_cat"/>
</dbReference>
<dbReference type="Gene3D" id="3.10.50.10">
    <property type="match status" value="1"/>
</dbReference>
<dbReference type="InterPro" id="IPR001223">
    <property type="entry name" value="Glyco_hydro18_cat"/>
</dbReference>
<evidence type="ECO:0000313" key="4">
    <source>
        <dbReference type="EMBL" id="KAJ3053780.1"/>
    </source>
</evidence>
<feature type="region of interest" description="Disordered" evidence="2">
    <location>
        <begin position="867"/>
        <end position="920"/>
    </location>
</feature>
<dbReference type="SUPFAM" id="SSF54556">
    <property type="entry name" value="Chitinase insertion domain"/>
    <property type="match status" value="1"/>
</dbReference>
<proteinExistence type="predicted"/>
<dbReference type="SMART" id="SM00636">
    <property type="entry name" value="Glyco_18"/>
    <property type="match status" value="1"/>
</dbReference>
<evidence type="ECO:0000256" key="1">
    <source>
        <dbReference type="ARBA" id="ARBA00022669"/>
    </source>
</evidence>
<name>A0AAD5X3U6_9FUNG</name>
<dbReference type="InterPro" id="IPR029070">
    <property type="entry name" value="Chitinase_insertion_sf"/>
</dbReference>
<dbReference type="GO" id="GO:0005975">
    <property type="term" value="P:carbohydrate metabolic process"/>
    <property type="evidence" value="ECO:0007669"/>
    <property type="project" value="InterPro"/>
</dbReference>
<dbReference type="PANTHER" id="PTHR47700">
    <property type="entry name" value="V CHITINASE, PUTATIVE (AFU_ORTHOLOGUE AFUA_6G13720)-RELATED"/>
    <property type="match status" value="1"/>
</dbReference>
<feature type="domain" description="GH18" evidence="3">
    <location>
        <begin position="1"/>
        <end position="330"/>
    </location>
</feature>
<dbReference type="PANTHER" id="PTHR47700:SF2">
    <property type="entry name" value="CHITINASE"/>
    <property type="match status" value="1"/>
</dbReference>
<feature type="compositionally biased region" description="Polar residues" evidence="2">
    <location>
        <begin position="909"/>
        <end position="920"/>
    </location>
</feature>
<dbReference type="EMBL" id="JADGJD010000180">
    <property type="protein sequence ID" value="KAJ3053780.1"/>
    <property type="molecule type" value="Genomic_DNA"/>
</dbReference>
<evidence type="ECO:0000256" key="2">
    <source>
        <dbReference type="SAM" id="MobiDB-lite"/>
    </source>
</evidence>
<dbReference type="Gene3D" id="3.20.20.80">
    <property type="entry name" value="Glycosidases"/>
    <property type="match status" value="1"/>
</dbReference>
<evidence type="ECO:0000313" key="5">
    <source>
        <dbReference type="Proteomes" id="UP001212841"/>
    </source>
</evidence>
<keyword evidence="5" id="KW-1185">Reference proteome</keyword>
<dbReference type="Pfam" id="PF00704">
    <property type="entry name" value="Glyco_hydro_18"/>
    <property type="match status" value="1"/>
</dbReference>
<accession>A0AAD5X3U6</accession>
<gene>
    <name evidence="4" type="ORF">HK097_003418</name>
</gene>
<evidence type="ECO:0000259" key="3">
    <source>
        <dbReference type="PROSITE" id="PS51910"/>
    </source>
</evidence>
<dbReference type="InterPro" id="IPR053214">
    <property type="entry name" value="LysM12-like"/>
</dbReference>
<reference evidence="4" key="1">
    <citation type="submission" date="2020-05" db="EMBL/GenBank/DDBJ databases">
        <title>Phylogenomic resolution of chytrid fungi.</title>
        <authorList>
            <person name="Stajich J.E."/>
            <person name="Amses K."/>
            <person name="Simmons R."/>
            <person name="Seto K."/>
            <person name="Myers J."/>
            <person name="Bonds A."/>
            <person name="Quandt C.A."/>
            <person name="Barry K."/>
            <person name="Liu P."/>
            <person name="Grigoriev I."/>
            <person name="Longcore J.E."/>
            <person name="James T.Y."/>
        </authorList>
    </citation>
    <scope>NUCLEOTIDE SEQUENCE</scope>
    <source>
        <strain evidence="4">JEL0318</strain>
    </source>
</reference>
<organism evidence="4 5">
    <name type="scientific">Rhizophlyctis rosea</name>
    <dbReference type="NCBI Taxonomy" id="64517"/>
    <lineage>
        <taxon>Eukaryota</taxon>
        <taxon>Fungi</taxon>
        <taxon>Fungi incertae sedis</taxon>
        <taxon>Chytridiomycota</taxon>
        <taxon>Chytridiomycota incertae sedis</taxon>
        <taxon>Chytridiomycetes</taxon>
        <taxon>Rhizophlyctidales</taxon>
        <taxon>Rhizophlyctidaceae</taxon>
        <taxon>Rhizophlyctis</taxon>
    </lineage>
</organism>
<comment type="caution">
    <text evidence="4">The sequence shown here is derived from an EMBL/GenBank/DDBJ whole genome shotgun (WGS) entry which is preliminary data.</text>
</comment>
<feature type="compositionally biased region" description="Polar residues" evidence="2">
    <location>
        <begin position="1259"/>
        <end position="1281"/>
    </location>
</feature>